<feature type="compositionally biased region" description="Polar residues" evidence="6">
    <location>
        <begin position="318"/>
        <end position="330"/>
    </location>
</feature>
<keyword evidence="2" id="KW-0805">Transcription regulation</keyword>
<dbReference type="InterPro" id="IPR015300">
    <property type="entry name" value="DNA-bd_pseudobarrel_sf"/>
</dbReference>
<dbReference type="Pfam" id="PF02362">
    <property type="entry name" value="B3"/>
    <property type="match status" value="1"/>
</dbReference>
<dbReference type="FunCoup" id="A0A1Q3BY06">
    <property type="interactions" value="256"/>
</dbReference>
<dbReference type="EMBL" id="BDDD01001029">
    <property type="protein sequence ID" value="GAV72653.1"/>
    <property type="molecule type" value="Genomic_DNA"/>
</dbReference>
<evidence type="ECO:0000256" key="2">
    <source>
        <dbReference type="ARBA" id="ARBA00023015"/>
    </source>
</evidence>
<dbReference type="PANTHER" id="PTHR31140:SF70">
    <property type="entry name" value="B3 DOMAIN-CONTAINING PROTEIN OS11G0156000"/>
    <property type="match status" value="1"/>
</dbReference>
<evidence type="ECO:0000313" key="8">
    <source>
        <dbReference type="EMBL" id="GAV72653.1"/>
    </source>
</evidence>
<dbReference type="SUPFAM" id="SSF101936">
    <property type="entry name" value="DNA-binding pseudobarrel domain"/>
    <property type="match status" value="1"/>
</dbReference>
<dbReference type="PROSITE" id="PS50863">
    <property type="entry name" value="B3"/>
    <property type="match status" value="1"/>
</dbReference>
<dbReference type="STRING" id="3775.A0A1Q3BY06"/>
<reference evidence="9" key="1">
    <citation type="submission" date="2016-04" db="EMBL/GenBank/DDBJ databases">
        <title>Cephalotus genome sequencing.</title>
        <authorList>
            <person name="Fukushima K."/>
            <person name="Hasebe M."/>
            <person name="Fang X."/>
        </authorList>
    </citation>
    <scope>NUCLEOTIDE SEQUENCE [LARGE SCALE GENOMIC DNA]</scope>
    <source>
        <strain evidence="9">cv. St1</strain>
    </source>
</reference>
<feature type="region of interest" description="Disordered" evidence="6">
    <location>
        <begin position="21"/>
        <end position="52"/>
    </location>
</feature>
<evidence type="ECO:0000256" key="1">
    <source>
        <dbReference type="ARBA" id="ARBA00004123"/>
    </source>
</evidence>
<proteinExistence type="predicted"/>
<feature type="domain" description="TF-B3" evidence="7">
    <location>
        <begin position="126"/>
        <end position="229"/>
    </location>
</feature>
<name>A0A1Q3BY06_CEPFO</name>
<comment type="subcellular location">
    <subcellularLocation>
        <location evidence="1">Nucleus</location>
    </subcellularLocation>
</comment>
<protein>
    <submittedName>
        <fullName evidence="8">B3 domain-containing protein</fullName>
    </submittedName>
</protein>
<dbReference type="Gene3D" id="2.40.330.10">
    <property type="entry name" value="DNA-binding pseudobarrel domain"/>
    <property type="match status" value="1"/>
</dbReference>
<dbReference type="FunFam" id="2.40.330.10:FF:000002">
    <property type="entry name" value="B3 domain-containing protein"/>
    <property type="match status" value="1"/>
</dbReference>
<evidence type="ECO:0000256" key="3">
    <source>
        <dbReference type="ARBA" id="ARBA00023125"/>
    </source>
</evidence>
<dbReference type="InParanoid" id="A0A1Q3BY06"/>
<keyword evidence="4" id="KW-0804">Transcription</keyword>
<organism evidence="8 9">
    <name type="scientific">Cephalotus follicularis</name>
    <name type="common">Albany pitcher plant</name>
    <dbReference type="NCBI Taxonomy" id="3775"/>
    <lineage>
        <taxon>Eukaryota</taxon>
        <taxon>Viridiplantae</taxon>
        <taxon>Streptophyta</taxon>
        <taxon>Embryophyta</taxon>
        <taxon>Tracheophyta</taxon>
        <taxon>Spermatophyta</taxon>
        <taxon>Magnoliopsida</taxon>
        <taxon>eudicotyledons</taxon>
        <taxon>Gunneridae</taxon>
        <taxon>Pentapetalae</taxon>
        <taxon>rosids</taxon>
        <taxon>fabids</taxon>
        <taxon>Oxalidales</taxon>
        <taxon>Cephalotaceae</taxon>
        <taxon>Cephalotus</taxon>
    </lineage>
</organism>
<keyword evidence="5" id="KW-0539">Nucleus</keyword>
<dbReference type="AlphaFoldDB" id="A0A1Q3BY06"/>
<evidence type="ECO:0000313" key="9">
    <source>
        <dbReference type="Proteomes" id="UP000187406"/>
    </source>
</evidence>
<dbReference type="OrthoDB" id="2020802at2759"/>
<feature type="region of interest" description="Disordered" evidence="6">
    <location>
        <begin position="313"/>
        <end position="336"/>
    </location>
</feature>
<keyword evidence="3" id="KW-0238">DNA-binding</keyword>
<evidence type="ECO:0000256" key="5">
    <source>
        <dbReference type="ARBA" id="ARBA00023242"/>
    </source>
</evidence>
<gene>
    <name evidence="8" type="ORF">CFOL_v3_16141</name>
</gene>
<comment type="caution">
    <text evidence="8">The sequence shown here is derived from an EMBL/GenBank/DDBJ whole genome shotgun (WGS) entry which is preliminary data.</text>
</comment>
<dbReference type="Proteomes" id="UP000187406">
    <property type="component" value="Unassembled WGS sequence"/>
</dbReference>
<dbReference type="InterPro" id="IPR044800">
    <property type="entry name" value="LEC2-like"/>
</dbReference>
<dbReference type="CDD" id="cd10017">
    <property type="entry name" value="B3_DNA"/>
    <property type="match status" value="1"/>
</dbReference>
<keyword evidence="9" id="KW-1185">Reference proteome</keyword>
<dbReference type="PANTHER" id="PTHR31140">
    <property type="entry name" value="B3 DOMAIN-CONTAINING TRANSCRIPTION FACTOR ABI3"/>
    <property type="match status" value="1"/>
</dbReference>
<sequence>MSLNHFSSDLPETLLWHPHQPHLQQHQSTMELTQNTHSKEREAPALPQNSPLTSHIYRHQHNHHQLWRNSYNSGESSSMFPTENPALNFNLNKEDDEDELENTIMTTTIHKEQVTQQEELEKEPMFEKPLTPSDVGKLNRLVIPKQHAEKYFPLSGDSGDKGLLLSFEDESGKYWRFRYSYWNSSQSYVLTKGWSRYVKEKRLDAGDVVLFERHRMDSDRLFVGWRRRGSAMVHDGIAVVEHNGGGSGSSSGGWSNGLYSENPYPSRHIQAHNVTVPYQPEYLQAATVVQNQTTPARNSKTVRLFGVNLECQIDESDPSTPNGSLSLSSQDQDRKHSYSQAYSANFHHMDITFSGDVNQLRYRRG</sequence>
<dbReference type="GO" id="GO:0003677">
    <property type="term" value="F:DNA binding"/>
    <property type="evidence" value="ECO:0007669"/>
    <property type="project" value="UniProtKB-KW"/>
</dbReference>
<evidence type="ECO:0000256" key="6">
    <source>
        <dbReference type="SAM" id="MobiDB-lite"/>
    </source>
</evidence>
<dbReference type="SMART" id="SM01019">
    <property type="entry name" value="B3"/>
    <property type="match status" value="1"/>
</dbReference>
<evidence type="ECO:0000256" key="4">
    <source>
        <dbReference type="ARBA" id="ARBA00023163"/>
    </source>
</evidence>
<dbReference type="GO" id="GO:0005634">
    <property type="term" value="C:nucleus"/>
    <property type="evidence" value="ECO:0007669"/>
    <property type="project" value="UniProtKB-SubCell"/>
</dbReference>
<dbReference type="GO" id="GO:0003700">
    <property type="term" value="F:DNA-binding transcription factor activity"/>
    <property type="evidence" value="ECO:0007669"/>
    <property type="project" value="InterPro"/>
</dbReference>
<dbReference type="InterPro" id="IPR003340">
    <property type="entry name" value="B3_DNA-bd"/>
</dbReference>
<evidence type="ECO:0000259" key="7">
    <source>
        <dbReference type="PROSITE" id="PS50863"/>
    </source>
</evidence>
<accession>A0A1Q3BY06</accession>